<gene>
    <name evidence="2" type="ORF">MPEAHAMD_4590</name>
</gene>
<keyword evidence="3" id="KW-1185">Reference proteome</keyword>
<dbReference type="RefSeq" id="WP_238192512.1">
    <property type="nucleotide sequence ID" value="NZ_BPQJ01000025.1"/>
</dbReference>
<accession>A0AA37HES0</accession>
<sequence length="73" mass="7617">MGVLFAVLGLVTFVAGLAFTSTIRSDIQIQIVVTLLVGGIIMSGIGIALSRLKKIARAVIPEAPPAPKRDPYA</sequence>
<protein>
    <submittedName>
        <fullName evidence="2">Uncharacterized protein</fullName>
    </submittedName>
</protein>
<feature type="transmembrane region" description="Helical" evidence="1">
    <location>
        <begin position="28"/>
        <end position="49"/>
    </location>
</feature>
<dbReference type="Proteomes" id="UP001055286">
    <property type="component" value="Unassembled WGS sequence"/>
</dbReference>
<proteinExistence type="predicted"/>
<keyword evidence="1" id="KW-0472">Membrane</keyword>
<keyword evidence="1" id="KW-1133">Transmembrane helix</keyword>
<name>A0AA37HES0_9HYPH</name>
<dbReference type="AlphaFoldDB" id="A0AA37HES0"/>
<evidence type="ECO:0000313" key="3">
    <source>
        <dbReference type="Proteomes" id="UP001055286"/>
    </source>
</evidence>
<dbReference type="EMBL" id="BPQJ01000025">
    <property type="protein sequence ID" value="GJD64408.1"/>
    <property type="molecule type" value="Genomic_DNA"/>
</dbReference>
<reference evidence="2" key="2">
    <citation type="submission" date="2021-08" db="EMBL/GenBank/DDBJ databases">
        <authorList>
            <person name="Tani A."/>
            <person name="Ola A."/>
            <person name="Ogura Y."/>
            <person name="Katsura K."/>
            <person name="Hayashi T."/>
        </authorList>
    </citation>
    <scope>NUCLEOTIDE SEQUENCE</scope>
    <source>
        <strain evidence="2">JCM 32048</strain>
    </source>
</reference>
<evidence type="ECO:0000256" key="1">
    <source>
        <dbReference type="SAM" id="Phobius"/>
    </source>
</evidence>
<reference evidence="2" key="1">
    <citation type="journal article" date="2016" name="Front. Microbiol.">
        <title>Genome Sequence of the Piezophilic, Mesophilic Sulfate-Reducing Bacterium Desulfovibrio indicus J2T.</title>
        <authorList>
            <person name="Cao J."/>
            <person name="Maignien L."/>
            <person name="Shao Z."/>
            <person name="Alain K."/>
            <person name="Jebbar M."/>
        </authorList>
    </citation>
    <scope>NUCLEOTIDE SEQUENCE</scope>
    <source>
        <strain evidence="2">JCM 32048</strain>
    </source>
</reference>
<comment type="caution">
    <text evidence="2">The sequence shown here is derived from an EMBL/GenBank/DDBJ whole genome shotgun (WGS) entry which is preliminary data.</text>
</comment>
<keyword evidence="1" id="KW-0812">Transmembrane</keyword>
<evidence type="ECO:0000313" key="2">
    <source>
        <dbReference type="EMBL" id="GJD64408.1"/>
    </source>
</evidence>
<organism evidence="2 3">
    <name type="scientific">Methylobacterium frigidaeris</name>
    <dbReference type="NCBI Taxonomy" id="2038277"/>
    <lineage>
        <taxon>Bacteria</taxon>
        <taxon>Pseudomonadati</taxon>
        <taxon>Pseudomonadota</taxon>
        <taxon>Alphaproteobacteria</taxon>
        <taxon>Hyphomicrobiales</taxon>
        <taxon>Methylobacteriaceae</taxon>
        <taxon>Methylobacterium</taxon>
    </lineage>
</organism>